<dbReference type="Pfam" id="PF07811">
    <property type="entry name" value="TadE"/>
    <property type="match status" value="1"/>
</dbReference>
<evidence type="ECO:0000313" key="4">
    <source>
        <dbReference type="Proteomes" id="UP001155128"/>
    </source>
</evidence>
<accession>A0A9X2EKR2</accession>
<evidence type="ECO:0000313" key="3">
    <source>
        <dbReference type="EMBL" id="MCM8557192.1"/>
    </source>
</evidence>
<dbReference type="RefSeq" id="WP_252113042.1">
    <property type="nucleotide sequence ID" value="NZ_JAMSHT010000001.1"/>
</dbReference>
<evidence type="ECO:0000259" key="2">
    <source>
        <dbReference type="Pfam" id="PF07811"/>
    </source>
</evidence>
<dbReference type="InterPro" id="IPR012495">
    <property type="entry name" value="TadE-like_dom"/>
</dbReference>
<evidence type="ECO:0000256" key="1">
    <source>
        <dbReference type="SAM" id="Phobius"/>
    </source>
</evidence>
<keyword evidence="1" id="KW-1133">Transmembrane helix</keyword>
<dbReference type="Proteomes" id="UP001155128">
    <property type="component" value="Unassembled WGS sequence"/>
</dbReference>
<organism evidence="3 4">
    <name type="scientific">Sphingomicrobium sediminis</name>
    <dbReference type="NCBI Taxonomy" id="2950949"/>
    <lineage>
        <taxon>Bacteria</taxon>
        <taxon>Pseudomonadati</taxon>
        <taxon>Pseudomonadota</taxon>
        <taxon>Alphaproteobacteria</taxon>
        <taxon>Sphingomonadales</taxon>
        <taxon>Sphingomonadaceae</taxon>
        <taxon>Sphingomicrobium</taxon>
    </lineage>
</organism>
<dbReference type="AlphaFoldDB" id="A0A9X2EKR2"/>
<comment type="caution">
    <text evidence="3">The sequence shown here is derived from an EMBL/GenBank/DDBJ whole genome shotgun (WGS) entry which is preliminary data.</text>
</comment>
<keyword evidence="1" id="KW-0472">Membrane</keyword>
<gene>
    <name evidence="3" type="ORF">NDO55_05085</name>
</gene>
<reference evidence="3" key="1">
    <citation type="submission" date="2022-06" db="EMBL/GenBank/DDBJ databases">
        <title>Sphingomicrobium sedimins sp. nov., a marine bacterium isolated from tidal flat.</title>
        <authorList>
            <person name="Kim C.-H."/>
            <person name="Yoo Y."/>
            <person name="Kim J.-J."/>
        </authorList>
    </citation>
    <scope>NUCLEOTIDE SEQUENCE</scope>
    <source>
        <strain evidence="3">GRR-S6-50</strain>
    </source>
</reference>
<name>A0A9X2EKR2_9SPHN</name>
<sequence length="131" mass="14462">MKKLLKNLRIWKDVHGAAAIELAFALPIFIVMLWMVVQLGLVFRAVAGMQHALGEGARLAVIYPTPTHNDLVNEIEDRVYGIGPGNFTIATPVNGNGYVDLSVTYNQKTDLLFLPGPDVSLTRNKRVYIAN</sequence>
<keyword evidence="1" id="KW-0812">Transmembrane</keyword>
<feature type="transmembrane region" description="Helical" evidence="1">
    <location>
        <begin position="20"/>
        <end position="43"/>
    </location>
</feature>
<keyword evidence="4" id="KW-1185">Reference proteome</keyword>
<proteinExistence type="predicted"/>
<dbReference type="EMBL" id="JAMSHT010000001">
    <property type="protein sequence ID" value="MCM8557192.1"/>
    <property type="molecule type" value="Genomic_DNA"/>
</dbReference>
<protein>
    <submittedName>
        <fullName evidence="3">Pilus assembly protein</fullName>
    </submittedName>
</protein>
<feature type="domain" description="TadE-like" evidence="2">
    <location>
        <begin position="16"/>
        <end position="58"/>
    </location>
</feature>